<evidence type="ECO:0000313" key="3">
    <source>
        <dbReference type="Proteomes" id="UP000039865"/>
    </source>
</evidence>
<feature type="compositionally biased region" description="Polar residues" evidence="1">
    <location>
        <begin position="58"/>
        <end position="75"/>
    </location>
</feature>
<organism evidence="2 3">
    <name type="scientific">Stylonychia lemnae</name>
    <name type="common">Ciliate</name>
    <dbReference type="NCBI Taxonomy" id="5949"/>
    <lineage>
        <taxon>Eukaryota</taxon>
        <taxon>Sar</taxon>
        <taxon>Alveolata</taxon>
        <taxon>Ciliophora</taxon>
        <taxon>Intramacronucleata</taxon>
        <taxon>Spirotrichea</taxon>
        <taxon>Stichotrichia</taxon>
        <taxon>Sporadotrichida</taxon>
        <taxon>Oxytrichidae</taxon>
        <taxon>Stylonychinae</taxon>
        <taxon>Stylonychia</taxon>
    </lineage>
</organism>
<accession>A0A078B395</accession>
<sequence length="264" mass="31495">MTSKSKWRIRYSNIKQNNASQILIKQKIKQQDKEKIQPITLSLIQKYSFTRKFRQELDSQSDSNSTVASETASQQDDTESIHSEALSTQPENQKLDVLELPENILMLKVFENPFCKAQTDHRKQIVLHLEQLEELDRIKVIQAERLSYKGLIKCDVDKLLEKYRNDRQMKDAKERMEQEMYLEYMDEIGVPSSERMMKSLDEFAKMDEFKQLHKQFQDIMKTQKEKSDIQDNKSDQLRKDVEKQVDEVMKRYSRQGSRRDERMN</sequence>
<evidence type="ECO:0000313" key="2">
    <source>
        <dbReference type="EMBL" id="CDW88904.1"/>
    </source>
</evidence>
<feature type="compositionally biased region" description="Basic and acidic residues" evidence="1">
    <location>
        <begin position="221"/>
        <end position="250"/>
    </location>
</feature>
<name>A0A078B395_STYLE</name>
<dbReference type="AlphaFoldDB" id="A0A078B395"/>
<evidence type="ECO:0000256" key="1">
    <source>
        <dbReference type="SAM" id="MobiDB-lite"/>
    </source>
</evidence>
<dbReference type="InParanoid" id="A0A078B395"/>
<dbReference type="EMBL" id="CCKQ01017015">
    <property type="protein sequence ID" value="CDW88904.1"/>
    <property type="molecule type" value="Genomic_DNA"/>
</dbReference>
<gene>
    <name evidence="2" type="primary">Contig11571.g12387</name>
    <name evidence="2" type="ORF">STYLEM_18029</name>
</gene>
<reference evidence="2 3" key="1">
    <citation type="submission" date="2014-06" db="EMBL/GenBank/DDBJ databases">
        <authorList>
            <person name="Swart Estienne"/>
        </authorList>
    </citation>
    <scope>NUCLEOTIDE SEQUENCE [LARGE SCALE GENOMIC DNA]</scope>
    <source>
        <strain evidence="2 3">130c</strain>
    </source>
</reference>
<protein>
    <submittedName>
        <fullName evidence="2">Uncharacterized protein</fullName>
    </submittedName>
</protein>
<keyword evidence="3" id="KW-1185">Reference proteome</keyword>
<feature type="region of interest" description="Disordered" evidence="1">
    <location>
        <begin position="220"/>
        <end position="264"/>
    </location>
</feature>
<proteinExistence type="predicted"/>
<dbReference type="Proteomes" id="UP000039865">
    <property type="component" value="Unassembled WGS sequence"/>
</dbReference>
<feature type="region of interest" description="Disordered" evidence="1">
    <location>
        <begin position="58"/>
        <end position="92"/>
    </location>
</feature>